<feature type="compositionally biased region" description="Basic and acidic residues" evidence="1">
    <location>
        <begin position="323"/>
        <end position="338"/>
    </location>
</feature>
<dbReference type="EMBL" id="JMCC02000215">
    <property type="protein sequence ID" value="KIG11636.1"/>
    <property type="molecule type" value="Genomic_DNA"/>
</dbReference>
<feature type="compositionally biased region" description="Low complexity" evidence="1">
    <location>
        <begin position="534"/>
        <end position="556"/>
    </location>
</feature>
<feature type="compositionally biased region" description="Basic and acidic residues" evidence="1">
    <location>
        <begin position="456"/>
        <end position="465"/>
    </location>
</feature>
<feature type="region of interest" description="Disordered" evidence="1">
    <location>
        <begin position="216"/>
        <end position="654"/>
    </location>
</feature>
<feature type="compositionally biased region" description="Gly residues" evidence="1">
    <location>
        <begin position="514"/>
        <end position="525"/>
    </location>
</feature>
<feature type="region of interest" description="Disordered" evidence="1">
    <location>
        <begin position="160"/>
        <end position="202"/>
    </location>
</feature>
<evidence type="ECO:0000256" key="1">
    <source>
        <dbReference type="SAM" id="MobiDB-lite"/>
    </source>
</evidence>
<feature type="compositionally biased region" description="Low complexity" evidence="1">
    <location>
        <begin position="60"/>
        <end position="76"/>
    </location>
</feature>
<feature type="compositionally biased region" description="Low complexity" evidence="1">
    <location>
        <begin position="433"/>
        <end position="442"/>
    </location>
</feature>
<feature type="compositionally biased region" description="Low complexity" evidence="1">
    <location>
        <begin position="411"/>
        <end position="426"/>
    </location>
</feature>
<feature type="compositionally biased region" description="Basic and acidic residues" evidence="1">
    <location>
        <begin position="268"/>
        <end position="279"/>
    </location>
</feature>
<feature type="compositionally biased region" description="Low complexity" evidence="1">
    <location>
        <begin position="576"/>
        <end position="588"/>
    </location>
</feature>
<feature type="compositionally biased region" description="Basic residues" evidence="1">
    <location>
        <begin position="280"/>
        <end position="303"/>
    </location>
</feature>
<evidence type="ECO:0000313" key="3">
    <source>
        <dbReference type="Proteomes" id="UP000031599"/>
    </source>
</evidence>
<feature type="compositionally biased region" description="Basic and acidic residues" evidence="1">
    <location>
        <begin position="192"/>
        <end position="202"/>
    </location>
</feature>
<sequence length="654" mass="71176">MGQPRQRPRLRGRSAARALGHRRVLRPRSTDPGHHVHALGWVPRERRALRSPPVQDRTARGATDGSARAAAAADRVGGPRARWLLARELHGPRRRAPQSRGGVCGGDLGWPSAPRSRGLGSRRASDPGLVVLVDRQPHLVVLQFPRPKHAGRHGLLGVAGCDRAGLRGDPPRRDRAGRRGRGEPLSAPLEVPDDRQPGVRVERREVPRVWPRRRRIRARRGRGRGDPQAARARRARRRLHPRGAPRLGDQPQRDHQRLQRAQPACAGRGRDRGAASRRDRSAKRQLCRGPRDRHRAWGSHRDRRAQPGLRTRRQPLVWDWGDQVEHRSPRVGGRDRGLDQGALADAAPPAGADPARREAQPQLGSRAQRASHSAAGPGVGGPARRAAARGRELVWRRGCQRPRGRRRLRSRQPQQPRAPAVPGVVGPDRRAAADPCRAPARAAGERARVSGQRRLHPADRPRGAERAAGVAGRRSRTSHRRPRCILGGRSRRGVGDQAVARSGHRPPAQRSRGVGRGPGVVGGGDARADRARVGRGAADSVGDLPPARAAKAGPAADLSVRGRAPVDARPVRVDPAAGRAQRAWQRSRAAWRDHDRAELVAASPGRAARVAGARRRHAGLVWRPAGPPPRADPRPARPPRSRGGHPGAQLAARR</sequence>
<feature type="region of interest" description="Disordered" evidence="1">
    <location>
        <begin position="1"/>
        <end position="76"/>
    </location>
</feature>
<feature type="compositionally biased region" description="Basic residues" evidence="1">
    <location>
        <begin position="231"/>
        <end position="243"/>
    </location>
</feature>
<reference evidence="2 3" key="1">
    <citation type="submission" date="2014-12" db="EMBL/GenBank/DDBJ databases">
        <title>Genome assembly of Enhygromyxa salina DSM 15201.</title>
        <authorList>
            <person name="Sharma G."/>
            <person name="Subramanian S."/>
        </authorList>
    </citation>
    <scope>NUCLEOTIDE SEQUENCE [LARGE SCALE GENOMIC DNA]</scope>
    <source>
        <strain evidence="2 3">DSM 15201</strain>
    </source>
</reference>
<feature type="compositionally biased region" description="Basic residues" evidence="1">
    <location>
        <begin position="473"/>
        <end position="483"/>
    </location>
</feature>
<feature type="compositionally biased region" description="Basic and acidic residues" evidence="1">
    <location>
        <begin position="164"/>
        <end position="174"/>
    </location>
</feature>
<name>A0A0C2CK76_9BACT</name>
<feature type="compositionally biased region" description="Basic residues" evidence="1">
    <location>
        <begin position="398"/>
        <end position="410"/>
    </location>
</feature>
<organism evidence="2 3">
    <name type="scientific">Enhygromyxa salina</name>
    <dbReference type="NCBI Taxonomy" id="215803"/>
    <lineage>
        <taxon>Bacteria</taxon>
        <taxon>Pseudomonadati</taxon>
        <taxon>Myxococcota</taxon>
        <taxon>Polyangia</taxon>
        <taxon>Nannocystales</taxon>
        <taxon>Nannocystaceae</taxon>
        <taxon>Enhygromyxa</taxon>
    </lineage>
</organism>
<dbReference type="Proteomes" id="UP000031599">
    <property type="component" value="Unassembled WGS sequence"/>
</dbReference>
<feature type="compositionally biased region" description="Basic residues" evidence="1">
    <location>
        <begin position="1"/>
        <end position="26"/>
    </location>
</feature>
<protein>
    <submittedName>
        <fullName evidence="2">Basic proline-rich protein</fullName>
    </submittedName>
</protein>
<accession>A0A0C2CK76</accession>
<proteinExistence type="predicted"/>
<dbReference type="AlphaFoldDB" id="A0A0C2CK76"/>
<feature type="compositionally biased region" description="Low complexity" evidence="1">
    <location>
        <begin position="601"/>
        <end position="611"/>
    </location>
</feature>
<gene>
    <name evidence="2" type="ORF">DB30_03028</name>
</gene>
<feature type="compositionally biased region" description="Low complexity" evidence="1">
    <location>
        <begin position="339"/>
        <end position="353"/>
    </location>
</feature>
<feature type="region of interest" description="Disordered" evidence="1">
    <location>
        <begin position="91"/>
        <end position="122"/>
    </location>
</feature>
<feature type="compositionally biased region" description="Polar residues" evidence="1">
    <location>
        <begin position="362"/>
        <end position="371"/>
    </location>
</feature>
<comment type="caution">
    <text evidence="2">The sequence shown here is derived from an EMBL/GenBank/DDBJ whole genome shotgun (WGS) entry which is preliminary data.</text>
</comment>
<evidence type="ECO:0000313" key="2">
    <source>
        <dbReference type="EMBL" id="KIG11636.1"/>
    </source>
</evidence>